<evidence type="ECO:0000256" key="3">
    <source>
        <dbReference type="ARBA" id="ARBA00022679"/>
    </source>
</evidence>
<dbReference type="PROSITE" id="PS51186">
    <property type="entry name" value="GNAT"/>
    <property type="match status" value="1"/>
</dbReference>
<evidence type="ECO:0000256" key="4">
    <source>
        <dbReference type="ARBA" id="ARBA00023315"/>
    </source>
</evidence>
<organism evidence="7 8">
    <name type="scientific">Croceicoccus marinus</name>
    <dbReference type="NCBI Taxonomy" id="450378"/>
    <lineage>
        <taxon>Bacteria</taxon>
        <taxon>Pseudomonadati</taxon>
        <taxon>Pseudomonadota</taxon>
        <taxon>Alphaproteobacteria</taxon>
        <taxon>Sphingomonadales</taxon>
        <taxon>Erythrobacteraceae</taxon>
        <taxon>Croceicoccus</taxon>
    </lineage>
</organism>
<evidence type="ECO:0000313" key="8">
    <source>
        <dbReference type="Proteomes" id="UP000515297"/>
    </source>
</evidence>
<evidence type="ECO:0000256" key="1">
    <source>
        <dbReference type="ARBA" id="ARBA00022491"/>
    </source>
</evidence>
<dbReference type="PANTHER" id="PTHR36449">
    <property type="entry name" value="ACETYLTRANSFERASE-RELATED"/>
    <property type="match status" value="1"/>
</dbReference>
<dbReference type="Pfam" id="PF13508">
    <property type="entry name" value="Acetyltransf_7"/>
    <property type="match status" value="1"/>
</dbReference>
<dbReference type="InterPro" id="IPR000182">
    <property type="entry name" value="GNAT_dom"/>
</dbReference>
<dbReference type="RefSeq" id="WP_185886184.1">
    <property type="nucleotide sequence ID" value="NZ_CP060054.1"/>
</dbReference>
<keyword evidence="2" id="KW-1277">Toxin-antitoxin system</keyword>
<keyword evidence="1" id="KW-0678">Repressor</keyword>
<keyword evidence="3 7" id="KW-0808">Transferase</keyword>
<gene>
    <name evidence="7" type="ORF">H4O24_19615</name>
</gene>
<sequence>MTEHRLDEFDCGKEPLDTWLRAHALDNEGKASRTYVVADFTMRVCAYYTLALGSVIRAEVPRKHRQNLPNPVPVMVLGRLAVDSRHGGRGLGPAMLREAMQRTLLVERQAGALALIVHAIDDDAVGFYAKYGFQVFPVGTRTMFLPVDTIRATVEADTSG</sequence>
<protein>
    <submittedName>
        <fullName evidence="7">GNAT family N-acetyltransferase</fullName>
    </submittedName>
</protein>
<evidence type="ECO:0000313" key="7">
    <source>
        <dbReference type="EMBL" id="QNE07757.1"/>
    </source>
</evidence>
<keyword evidence="4" id="KW-0012">Acyltransferase</keyword>
<comment type="catalytic activity">
    <reaction evidence="5">
        <text>glycyl-tRNA(Gly) + acetyl-CoA = N-acetylglycyl-tRNA(Gly) + CoA + H(+)</text>
        <dbReference type="Rhea" id="RHEA:81867"/>
        <dbReference type="Rhea" id="RHEA-COMP:9683"/>
        <dbReference type="Rhea" id="RHEA-COMP:19766"/>
        <dbReference type="ChEBI" id="CHEBI:15378"/>
        <dbReference type="ChEBI" id="CHEBI:57287"/>
        <dbReference type="ChEBI" id="CHEBI:57288"/>
        <dbReference type="ChEBI" id="CHEBI:78522"/>
        <dbReference type="ChEBI" id="CHEBI:232036"/>
    </reaction>
</comment>
<dbReference type="SUPFAM" id="SSF55729">
    <property type="entry name" value="Acyl-CoA N-acyltransferases (Nat)"/>
    <property type="match status" value="1"/>
</dbReference>
<dbReference type="AlphaFoldDB" id="A0A7G6W192"/>
<dbReference type="Proteomes" id="UP000515297">
    <property type="component" value="Plasmid plas2"/>
</dbReference>
<name>A0A7G6W192_9SPHN</name>
<dbReference type="PANTHER" id="PTHR36449:SF1">
    <property type="entry name" value="ACETYLTRANSFERASE"/>
    <property type="match status" value="1"/>
</dbReference>
<evidence type="ECO:0000256" key="5">
    <source>
        <dbReference type="ARBA" id="ARBA00049880"/>
    </source>
</evidence>
<geneLocation type="plasmid" evidence="7 8">
    <name>plas2</name>
</geneLocation>
<dbReference type="Gene3D" id="3.40.630.30">
    <property type="match status" value="1"/>
</dbReference>
<evidence type="ECO:0000259" key="6">
    <source>
        <dbReference type="PROSITE" id="PS51186"/>
    </source>
</evidence>
<keyword evidence="7" id="KW-0614">Plasmid</keyword>
<dbReference type="EMBL" id="CP060054">
    <property type="protein sequence ID" value="QNE07757.1"/>
    <property type="molecule type" value="Genomic_DNA"/>
</dbReference>
<evidence type="ECO:0000256" key="2">
    <source>
        <dbReference type="ARBA" id="ARBA00022649"/>
    </source>
</evidence>
<dbReference type="GO" id="GO:0016747">
    <property type="term" value="F:acyltransferase activity, transferring groups other than amino-acyl groups"/>
    <property type="evidence" value="ECO:0007669"/>
    <property type="project" value="InterPro"/>
</dbReference>
<feature type="domain" description="N-acetyltransferase" evidence="6">
    <location>
        <begin position="1"/>
        <end position="148"/>
    </location>
</feature>
<dbReference type="InterPro" id="IPR016181">
    <property type="entry name" value="Acyl_CoA_acyltransferase"/>
</dbReference>
<reference evidence="7 8" key="1">
    <citation type="submission" date="2020-08" db="EMBL/GenBank/DDBJ databases">
        <authorList>
            <person name="Liu G."/>
            <person name="Sun C."/>
        </authorList>
    </citation>
    <scope>NUCLEOTIDE SEQUENCE [LARGE SCALE GENOMIC DNA]</scope>
    <source>
        <strain evidence="7 8">OT19</strain>
        <plasmid evidence="7 8">plas2</plasmid>
    </source>
</reference>
<accession>A0A7G6W192</accession>
<proteinExistence type="predicted"/>